<comment type="caution">
    <text evidence="5">The sequence shown here is derived from an EMBL/GenBank/DDBJ whole genome shotgun (WGS) entry which is preliminary data.</text>
</comment>
<reference evidence="5 6" key="1">
    <citation type="journal article" date="2019" name="Int. J. Syst. Evol. Microbiol.">
        <title>The Global Catalogue of Microorganisms (GCM) 10K type strain sequencing project: providing services to taxonomists for standard genome sequencing and annotation.</title>
        <authorList>
            <consortium name="The Broad Institute Genomics Platform"/>
            <consortium name="The Broad Institute Genome Sequencing Center for Infectious Disease"/>
            <person name="Wu L."/>
            <person name="Ma J."/>
        </authorList>
    </citation>
    <scope>NUCLEOTIDE SEQUENCE [LARGE SCALE GENOMIC DNA]</scope>
    <source>
        <strain evidence="5 6">JCM 15933</strain>
    </source>
</reference>
<sequence>MVVIVADSNARRAPGSLEAQAMAALWAAGEPLSPAQLQAALDAGLAYNTVQTILVRLHDKGLLERRPAGRGRGHVYWPARDAATAAAQQMRAVLDGPTDRQAVLRRFTDDLAEDDLATLRALLRQEPPA</sequence>
<gene>
    <name evidence="5" type="ORF">GCM10009827_013350</name>
</gene>
<evidence type="ECO:0000313" key="5">
    <source>
        <dbReference type="EMBL" id="GAA1502187.1"/>
    </source>
</evidence>
<proteinExistence type="inferred from homology"/>
<evidence type="ECO:0000256" key="4">
    <source>
        <dbReference type="ARBA" id="ARBA00023163"/>
    </source>
</evidence>
<dbReference type="InterPro" id="IPR036390">
    <property type="entry name" value="WH_DNA-bd_sf"/>
</dbReference>
<dbReference type="Gene3D" id="1.10.10.10">
    <property type="entry name" value="Winged helix-like DNA-binding domain superfamily/Winged helix DNA-binding domain"/>
    <property type="match status" value="1"/>
</dbReference>
<keyword evidence="2" id="KW-0805">Transcription regulation</keyword>
<dbReference type="Pfam" id="PF03965">
    <property type="entry name" value="Penicillinase_R"/>
    <property type="match status" value="1"/>
</dbReference>
<name>A0ABN1ZQP0_9ACTN</name>
<organism evidence="5 6">
    <name type="scientific">Dactylosporangium maewongense</name>
    <dbReference type="NCBI Taxonomy" id="634393"/>
    <lineage>
        <taxon>Bacteria</taxon>
        <taxon>Bacillati</taxon>
        <taxon>Actinomycetota</taxon>
        <taxon>Actinomycetes</taxon>
        <taxon>Micromonosporales</taxon>
        <taxon>Micromonosporaceae</taxon>
        <taxon>Dactylosporangium</taxon>
    </lineage>
</organism>
<evidence type="ECO:0000256" key="3">
    <source>
        <dbReference type="ARBA" id="ARBA00023125"/>
    </source>
</evidence>
<comment type="similarity">
    <text evidence="1">Belongs to the BlaI transcriptional regulatory family.</text>
</comment>
<keyword evidence="6" id="KW-1185">Reference proteome</keyword>
<evidence type="ECO:0000256" key="1">
    <source>
        <dbReference type="ARBA" id="ARBA00011046"/>
    </source>
</evidence>
<keyword evidence="4" id="KW-0804">Transcription</keyword>
<accession>A0ABN1ZQP0</accession>
<evidence type="ECO:0000256" key="2">
    <source>
        <dbReference type="ARBA" id="ARBA00023015"/>
    </source>
</evidence>
<dbReference type="EMBL" id="BAAAQD010000001">
    <property type="protein sequence ID" value="GAA1502187.1"/>
    <property type="molecule type" value="Genomic_DNA"/>
</dbReference>
<dbReference type="Proteomes" id="UP001501470">
    <property type="component" value="Unassembled WGS sequence"/>
</dbReference>
<evidence type="ECO:0000313" key="6">
    <source>
        <dbReference type="Proteomes" id="UP001501470"/>
    </source>
</evidence>
<dbReference type="InterPro" id="IPR005650">
    <property type="entry name" value="BlaI_family"/>
</dbReference>
<dbReference type="InterPro" id="IPR036388">
    <property type="entry name" value="WH-like_DNA-bd_sf"/>
</dbReference>
<keyword evidence="3" id="KW-0238">DNA-binding</keyword>
<dbReference type="SUPFAM" id="SSF46785">
    <property type="entry name" value="Winged helix' DNA-binding domain"/>
    <property type="match status" value="1"/>
</dbReference>
<protein>
    <submittedName>
        <fullName evidence="5">BlaI/MecI/CopY family transcriptional regulator</fullName>
    </submittedName>
</protein>